<gene>
    <name evidence="1" type="ORF">ACFPOE_12700</name>
</gene>
<dbReference type="Pfam" id="PF06082">
    <property type="entry name" value="YjbH"/>
    <property type="match status" value="2"/>
</dbReference>
<keyword evidence="2" id="KW-1185">Reference proteome</keyword>
<name>A0ABW0NDJ9_9BURK</name>
<protein>
    <submittedName>
        <fullName evidence="1">YjbH domain-containing protein</fullName>
    </submittedName>
</protein>
<sequence length="716" mass="77481">MQTETKPFFRCRSAIPQHLRALPAARWFWIFLILGGTWTPATVGAQSLAVSSQGNTGGLTIPSAYVLETGTLAVTYGNFREPGFSPNDTKRNWSGGIGLVPHVEVFGRFVDYSSTTPGSAVFTGGIRDLSPNIKIQIPSLSPRLPKFAIGMNDFAGGAVNFRSAYGVVSDQYGPLRWSAGYALGKPIQGVAANGSTFKGVFAGGELFVGATGIAVLAEYDGQQKHAGLRYYSPPMAALGGAQLIGSVQRSFGGTDRLGARADASAFTISLVVPLDKAPPKPVADKLAMDKSLPPLNAKATPGMVATAQDRLEGLRKALVAVGLERVRVGTLASNLVVEYENHRYDHNEADAIGVVLGLAVEYAPAGLRRVYAVTHKAGLPIYETSVDIPTFRAFLRDGDETNVRTSMAVDRAPDYRKADVKWQDSTSSYRSPVRIEVRPDTNLQLGTEIGSFDYSVAANVQAMVPLWPGAEIYTSYIQRLANSRNTEEGAALQGLRQQNGLKVVSLQQSFWWTDRVFANLGAGRFNYGAWGVQGESTVFLPGDDTVRLRAALQQKKTVSTFAPEPAFSAAYRKAVNANTWVEAGLQQYSDGSRGPALAFKRWFGDASVQLFLRKGGSRSFVGMELSFPLTPRRGMEPGPVHVSGPSQFVQGLRTRLTSSSSPINFVEPNGVLDLKLDYNAEVRQLNAGRLGQGYLIAQVQRMREAFFVYARDQIPQ</sequence>
<accession>A0ABW0NDJ9</accession>
<organism evidence="1 2">
    <name type="scientific">Caenimonas terrae</name>
    <dbReference type="NCBI Taxonomy" id="696074"/>
    <lineage>
        <taxon>Bacteria</taxon>
        <taxon>Pseudomonadati</taxon>
        <taxon>Pseudomonadota</taxon>
        <taxon>Betaproteobacteria</taxon>
        <taxon>Burkholderiales</taxon>
        <taxon>Comamonadaceae</taxon>
        <taxon>Caenimonas</taxon>
    </lineage>
</organism>
<dbReference type="Proteomes" id="UP001596037">
    <property type="component" value="Unassembled WGS sequence"/>
</dbReference>
<comment type="caution">
    <text evidence="1">The sequence shown here is derived from an EMBL/GenBank/DDBJ whole genome shotgun (WGS) entry which is preliminary data.</text>
</comment>
<reference evidence="2" key="1">
    <citation type="journal article" date="2019" name="Int. J. Syst. Evol. Microbiol.">
        <title>The Global Catalogue of Microorganisms (GCM) 10K type strain sequencing project: providing services to taxonomists for standard genome sequencing and annotation.</title>
        <authorList>
            <consortium name="The Broad Institute Genomics Platform"/>
            <consortium name="The Broad Institute Genome Sequencing Center for Infectious Disease"/>
            <person name="Wu L."/>
            <person name="Ma J."/>
        </authorList>
    </citation>
    <scope>NUCLEOTIDE SEQUENCE [LARGE SCALE GENOMIC DNA]</scope>
    <source>
        <strain evidence="2">CCUG 57401</strain>
    </source>
</reference>
<evidence type="ECO:0000313" key="2">
    <source>
        <dbReference type="Proteomes" id="UP001596037"/>
    </source>
</evidence>
<dbReference type="EMBL" id="JBHSMF010000006">
    <property type="protein sequence ID" value="MFC5498396.1"/>
    <property type="molecule type" value="Genomic_DNA"/>
</dbReference>
<dbReference type="RefSeq" id="WP_376850450.1">
    <property type="nucleotide sequence ID" value="NZ_JBHSMF010000006.1"/>
</dbReference>
<evidence type="ECO:0000313" key="1">
    <source>
        <dbReference type="EMBL" id="MFC5498396.1"/>
    </source>
</evidence>
<dbReference type="InterPro" id="IPR010344">
    <property type="entry name" value="YbjH"/>
</dbReference>
<proteinExistence type="predicted"/>